<sequence length="349" mass="39261">MEKDKEWACNADLSVLPEGCISDIVSLTSPRDACRTCVVSPMFRAAAESDAVWDRFLPSDYKAIIARSSSSPLNFSSKKQLYLTLSDNPILIDDSKKCFFLDKLSGKKCYLIAARDLSISWGDTSVYWSWVSLPESRFPEVAKLNRVWWFDIRVKMSTSMLSPKTSYTAYLVFKLRSGAFGFRNPPPAASIGITGGQFHKQLVCLELDLPAEDPWSWPQDHIELQQYEVASRPKQRKDGWLETELGEFFNEGGEDELQISLMEVEAGTSKGGLIVEGIEIRPTIVTFTDSRIKFQKQLRERERAYRIQSPAVTVRRDGVRCVRRALRVAVAGCYSAAPPSVLCAGGYRI</sequence>
<proteinExistence type="predicted"/>
<evidence type="ECO:0000313" key="1">
    <source>
        <dbReference type="EMBL" id="SPC86084.1"/>
    </source>
</evidence>
<dbReference type="SUPFAM" id="SSF81383">
    <property type="entry name" value="F-box domain"/>
    <property type="match status" value="1"/>
</dbReference>
<accession>A0A2N9FH03</accession>
<gene>
    <name evidence="1" type="ORF">FSB_LOCUS13966</name>
</gene>
<evidence type="ECO:0008006" key="2">
    <source>
        <dbReference type="Google" id="ProtNLM"/>
    </source>
</evidence>
<protein>
    <recommendedName>
        <fullName evidence="2">F-box domain-containing protein</fullName>
    </recommendedName>
</protein>
<dbReference type="PANTHER" id="PTHR32278:SF111">
    <property type="entry name" value="F-BOX PROTEIN PP2-B12-RELATED"/>
    <property type="match status" value="1"/>
</dbReference>
<reference evidence="1" key="1">
    <citation type="submission" date="2018-02" db="EMBL/GenBank/DDBJ databases">
        <authorList>
            <person name="Cohen D.B."/>
            <person name="Kent A.D."/>
        </authorList>
    </citation>
    <scope>NUCLEOTIDE SEQUENCE</scope>
</reference>
<organism evidence="1">
    <name type="scientific">Fagus sylvatica</name>
    <name type="common">Beechnut</name>
    <dbReference type="NCBI Taxonomy" id="28930"/>
    <lineage>
        <taxon>Eukaryota</taxon>
        <taxon>Viridiplantae</taxon>
        <taxon>Streptophyta</taxon>
        <taxon>Embryophyta</taxon>
        <taxon>Tracheophyta</taxon>
        <taxon>Spermatophyta</taxon>
        <taxon>Magnoliopsida</taxon>
        <taxon>eudicotyledons</taxon>
        <taxon>Gunneridae</taxon>
        <taxon>Pentapetalae</taxon>
        <taxon>rosids</taxon>
        <taxon>fabids</taxon>
        <taxon>Fagales</taxon>
        <taxon>Fagaceae</taxon>
        <taxon>Fagus</taxon>
    </lineage>
</organism>
<dbReference type="InterPro" id="IPR036047">
    <property type="entry name" value="F-box-like_dom_sf"/>
</dbReference>
<dbReference type="Pfam" id="PF14299">
    <property type="entry name" value="PP2"/>
    <property type="match status" value="1"/>
</dbReference>
<dbReference type="AlphaFoldDB" id="A0A2N9FH03"/>
<name>A0A2N9FH03_FAGSY</name>
<dbReference type="PANTHER" id="PTHR32278">
    <property type="entry name" value="F-BOX DOMAIN-CONTAINING PROTEIN"/>
    <property type="match status" value="1"/>
</dbReference>
<dbReference type="EMBL" id="OIVN01000824">
    <property type="protein sequence ID" value="SPC86084.1"/>
    <property type="molecule type" value="Genomic_DNA"/>
</dbReference>
<dbReference type="InterPro" id="IPR025886">
    <property type="entry name" value="PP2-like"/>
</dbReference>
<dbReference type="CDD" id="cd22162">
    <property type="entry name" value="F-box_AtSKIP3-like"/>
    <property type="match status" value="1"/>
</dbReference>